<evidence type="ECO:0000256" key="4">
    <source>
        <dbReference type="ARBA" id="ARBA00023163"/>
    </source>
</evidence>
<feature type="compositionally biased region" description="Low complexity" evidence="6">
    <location>
        <begin position="402"/>
        <end position="423"/>
    </location>
</feature>
<protein>
    <submittedName>
        <fullName evidence="7">Uncharacterized protein</fullName>
    </submittedName>
</protein>
<dbReference type="AlphaFoldDB" id="A0A5B0S5N7"/>
<dbReference type="SUPFAM" id="SSF52047">
    <property type="entry name" value="RNI-like"/>
    <property type="match status" value="1"/>
</dbReference>
<feature type="compositionally biased region" description="Acidic residues" evidence="6">
    <location>
        <begin position="430"/>
        <end position="439"/>
    </location>
</feature>
<comment type="caution">
    <text evidence="7">The sequence shown here is derived from an EMBL/GenBank/DDBJ whole genome shotgun (WGS) entry which is preliminary data.</text>
</comment>
<keyword evidence="2" id="KW-0805">Transcription regulation</keyword>
<evidence type="ECO:0000256" key="2">
    <source>
        <dbReference type="ARBA" id="ARBA00023015"/>
    </source>
</evidence>
<organism evidence="7 8">
    <name type="scientific">Puccinia graminis f. sp. tritici</name>
    <dbReference type="NCBI Taxonomy" id="56615"/>
    <lineage>
        <taxon>Eukaryota</taxon>
        <taxon>Fungi</taxon>
        <taxon>Dikarya</taxon>
        <taxon>Basidiomycota</taxon>
        <taxon>Pucciniomycotina</taxon>
        <taxon>Pucciniomycetes</taxon>
        <taxon>Pucciniales</taxon>
        <taxon>Pucciniaceae</taxon>
        <taxon>Puccinia</taxon>
    </lineage>
</organism>
<accession>A0A5B0S5N7</accession>
<dbReference type="Proteomes" id="UP000325313">
    <property type="component" value="Unassembled WGS sequence"/>
</dbReference>
<name>A0A5B0S5N7_PUCGR</name>
<keyword evidence="5" id="KW-0539">Nucleus</keyword>
<keyword evidence="4" id="KW-0804">Transcription</keyword>
<dbReference type="EMBL" id="VDEP01000073">
    <property type="protein sequence ID" value="KAA1133097.1"/>
    <property type="molecule type" value="Genomic_DNA"/>
</dbReference>
<dbReference type="GO" id="GO:0000981">
    <property type="term" value="F:DNA-binding transcription factor activity, RNA polymerase II-specific"/>
    <property type="evidence" value="ECO:0007669"/>
    <property type="project" value="TreeGrafter"/>
</dbReference>
<sequence length="596" mass="66892">MAKLTDLPAELVHQIISHILLDQANKQSYTISDRIINDELHHKLNHITGIKPVDSRPRAPIQRKSSSHLYSYQPDQDYEQAPSSLRQVSWPECIPSNPCIPLSLVSRTFQQCAQERLFKDVVLEDRWQAYLFHRVLTGASRSTGDPIEVQAGQRNTRKRTRRDATSIQSSIPKQQQQQQHLGRHVRTLQFMWPGYCSMGKGGGSLICEIIQSCPSLENVVISNTLLYSVKESIYHALASRKSIKEFVILQNPCSGFHSAYQWRVDDIVGRLFSHWDLLETVEFRGLSGGPASRERQAPVPQLFPIPNCSLRTIILYGPDLDEKDFNLLLKSSQGSLRTLEIIHPTERLSRAGLCWVLQEAASPDLESLRLEVKSWWHPTERFYPGQHGSETRGSDDGGFGQEGSDAEGSAAEAFGGESSGVEEPSAAEGSDGEEGSDAAESDHDPTTSPALLDIVLQSPKALRKLKCLSFTGELASPKVFTLLPQSLVKLAWEHCNILPAALTVRLSNPVESQQSLPNLLCCSVRIRYDWKEADRQTIQRVLRARGGCLHEDIDDSYGFAETESQQEREGQEYNSLDRQIARASPRFDDWRDVWDG</sequence>
<gene>
    <name evidence="7" type="ORF">PGTUg99_013582</name>
</gene>
<reference evidence="7 8" key="1">
    <citation type="submission" date="2019-05" db="EMBL/GenBank/DDBJ databases">
        <title>Emergence of the Ug99 lineage of the wheat stem rust pathogen through somatic hybridization.</title>
        <authorList>
            <person name="Li F."/>
            <person name="Upadhyaya N.M."/>
            <person name="Sperschneider J."/>
            <person name="Matny O."/>
            <person name="Nguyen-Phuc H."/>
            <person name="Mago R."/>
            <person name="Raley C."/>
            <person name="Miller M.E."/>
            <person name="Silverstein K.A.T."/>
            <person name="Henningsen E."/>
            <person name="Hirsch C.D."/>
            <person name="Visser B."/>
            <person name="Pretorius Z.A."/>
            <person name="Steffenson B.J."/>
            <person name="Schwessinger B."/>
            <person name="Dodds P.N."/>
            <person name="Figueroa M."/>
        </authorList>
    </citation>
    <scope>NUCLEOTIDE SEQUENCE [LARGE SCALE GENOMIC DNA]</scope>
    <source>
        <strain evidence="7 8">Ug99</strain>
    </source>
</reference>
<dbReference type="GO" id="GO:0000978">
    <property type="term" value="F:RNA polymerase II cis-regulatory region sequence-specific DNA binding"/>
    <property type="evidence" value="ECO:0007669"/>
    <property type="project" value="TreeGrafter"/>
</dbReference>
<evidence type="ECO:0000256" key="5">
    <source>
        <dbReference type="ARBA" id="ARBA00023242"/>
    </source>
</evidence>
<feature type="region of interest" description="Disordered" evidence="6">
    <location>
        <begin position="51"/>
        <end position="72"/>
    </location>
</feature>
<evidence type="ECO:0000256" key="6">
    <source>
        <dbReference type="SAM" id="MobiDB-lite"/>
    </source>
</evidence>
<dbReference type="GO" id="GO:0005634">
    <property type="term" value="C:nucleus"/>
    <property type="evidence" value="ECO:0007669"/>
    <property type="project" value="UniProtKB-SubCell"/>
</dbReference>
<feature type="region of interest" description="Disordered" evidence="6">
    <location>
        <begin position="381"/>
        <end position="448"/>
    </location>
</feature>
<evidence type="ECO:0000256" key="3">
    <source>
        <dbReference type="ARBA" id="ARBA00023125"/>
    </source>
</evidence>
<evidence type="ECO:0000313" key="7">
    <source>
        <dbReference type="EMBL" id="KAA1133097.1"/>
    </source>
</evidence>
<feature type="region of interest" description="Disordered" evidence="6">
    <location>
        <begin position="145"/>
        <end position="178"/>
    </location>
</feature>
<evidence type="ECO:0000313" key="8">
    <source>
        <dbReference type="Proteomes" id="UP000325313"/>
    </source>
</evidence>
<proteinExistence type="predicted"/>
<dbReference type="InterPro" id="IPR040223">
    <property type="entry name" value="PAR_bZIP"/>
</dbReference>
<keyword evidence="3" id="KW-0238">DNA-binding</keyword>
<dbReference type="InterPro" id="IPR032675">
    <property type="entry name" value="LRR_dom_sf"/>
</dbReference>
<dbReference type="PANTHER" id="PTHR11988">
    <property type="entry name" value="THYROTROPH EMBRYONIC FACTOR RELATED"/>
    <property type="match status" value="1"/>
</dbReference>
<comment type="subcellular location">
    <subcellularLocation>
        <location evidence="1">Nucleus</location>
    </subcellularLocation>
</comment>
<dbReference type="Gene3D" id="3.80.10.10">
    <property type="entry name" value="Ribonuclease Inhibitor"/>
    <property type="match status" value="1"/>
</dbReference>
<evidence type="ECO:0000256" key="1">
    <source>
        <dbReference type="ARBA" id="ARBA00004123"/>
    </source>
</evidence>
<dbReference type="PANTHER" id="PTHR11988:SF27">
    <property type="entry name" value="GH27708P"/>
    <property type="match status" value="1"/>
</dbReference>
<feature type="compositionally biased region" description="Polar residues" evidence="6">
    <location>
        <begin position="63"/>
        <end position="72"/>
    </location>
</feature>